<feature type="region of interest" description="Disordered" evidence="1">
    <location>
        <begin position="1"/>
        <end position="25"/>
    </location>
</feature>
<reference evidence="2" key="1">
    <citation type="submission" date="2014-11" db="EMBL/GenBank/DDBJ databases">
        <authorList>
            <person name="Amaro Gonzalez C."/>
        </authorList>
    </citation>
    <scope>NUCLEOTIDE SEQUENCE</scope>
</reference>
<organism evidence="2">
    <name type="scientific">Anguilla anguilla</name>
    <name type="common">European freshwater eel</name>
    <name type="synonym">Muraena anguilla</name>
    <dbReference type="NCBI Taxonomy" id="7936"/>
    <lineage>
        <taxon>Eukaryota</taxon>
        <taxon>Metazoa</taxon>
        <taxon>Chordata</taxon>
        <taxon>Craniata</taxon>
        <taxon>Vertebrata</taxon>
        <taxon>Euteleostomi</taxon>
        <taxon>Actinopterygii</taxon>
        <taxon>Neopterygii</taxon>
        <taxon>Teleostei</taxon>
        <taxon>Anguilliformes</taxon>
        <taxon>Anguillidae</taxon>
        <taxon>Anguilla</taxon>
    </lineage>
</organism>
<dbReference type="EMBL" id="GBXM01036641">
    <property type="protein sequence ID" value="JAH71936.1"/>
    <property type="molecule type" value="Transcribed_RNA"/>
</dbReference>
<sequence length="25" mass="2996">MSSEKITFKREGSQVNAPHWYSERK</sequence>
<feature type="compositionally biased region" description="Basic and acidic residues" evidence="1">
    <location>
        <begin position="1"/>
        <end position="12"/>
    </location>
</feature>
<proteinExistence type="predicted"/>
<protein>
    <submittedName>
        <fullName evidence="2">Uncharacterized protein</fullName>
    </submittedName>
</protein>
<evidence type="ECO:0000313" key="2">
    <source>
        <dbReference type="EMBL" id="JAH71936.1"/>
    </source>
</evidence>
<evidence type="ECO:0000256" key="1">
    <source>
        <dbReference type="SAM" id="MobiDB-lite"/>
    </source>
</evidence>
<name>A0A0E9V1T2_ANGAN</name>
<dbReference type="AlphaFoldDB" id="A0A0E9V1T2"/>
<reference evidence="2" key="2">
    <citation type="journal article" date="2015" name="Fish Shellfish Immunol.">
        <title>Early steps in the European eel (Anguilla anguilla)-Vibrio vulnificus interaction in the gills: Role of the RtxA13 toxin.</title>
        <authorList>
            <person name="Callol A."/>
            <person name="Pajuelo D."/>
            <person name="Ebbesson L."/>
            <person name="Teles M."/>
            <person name="MacKenzie S."/>
            <person name="Amaro C."/>
        </authorList>
    </citation>
    <scope>NUCLEOTIDE SEQUENCE</scope>
</reference>
<accession>A0A0E9V1T2</accession>